<evidence type="ECO:0000256" key="1">
    <source>
        <dbReference type="ARBA" id="ARBA00009199"/>
    </source>
</evidence>
<dbReference type="RefSeq" id="WP_075135942.1">
    <property type="nucleotide sequence ID" value="NZ_MSIF01000016.1"/>
</dbReference>
<comment type="similarity">
    <text evidence="1">Belongs to the amidase family.</text>
</comment>
<dbReference type="Gene3D" id="3.90.1300.10">
    <property type="entry name" value="Amidase signature (AS) domain"/>
    <property type="match status" value="1"/>
</dbReference>
<evidence type="ECO:0000313" key="3">
    <source>
        <dbReference type="EMBL" id="OLF07350.1"/>
    </source>
</evidence>
<accession>A0A7Z0WHI1</accession>
<evidence type="ECO:0000313" key="4">
    <source>
        <dbReference type="Proteomes" id="UP000185696"/>
    </source>
</evidence>
<evidence type="ECO:0000259" key="2">
    <source>
        <dbReference type="Pfam" id="PF01425"/>
    </source>
</evidence>
<dbReference type="InterPro" id="IPR023631">
    <property type="entry name" value="Amidase_dom"/>
</dbReference>
<dbReference type="EMBL" id="MSIF01000016">
    <property type="protein sequence ID" value="OLF07350.1"/>
    <property type="molecule type" value="Genomic_DNA"/>
</dbReference>
<reference evidence="3 4" key="1">
    <citation type="submission" date="2016-12" db="EMBL/GenBank/DDBJ databases">
        <title>The draft genome sequence of Actinophytocola xinjiangensis.</title>
        <authorList>
            <person name="Wang W."/>
            <person name="Yuan L."/>
        </authorList>
    </citation>
    <scope>NUCLEOTIDE SEQUENCE [LARGE SCALE GENOMIC DNA]</scope>
    <source>
        <strain evidence="3 4">CGMCC 4.4663</strain>
    </source>
</reference>
<feature type="domain" description="Amidase" evidence="2">
    <location>
        <begin position="55"/>
        <end position="406"/>
    </location>
</feature>
<gene>
    <name evidence="3" type="ORF">BLA60_27655</name>
</gene>
<organism evidence="3 4">
    <name type="scientific">Actinophytocola xinjiangensis</name>
    <dbReference type="NCBI Taxonomy" id="485602"/>
    <lineage>
        <taxon>Bacteria</taxon>
        <taxon>Bacillati</taxon>
        <taxon>Actinomycetota</taxon>
        <taxon>Actinomycetes</taxon>
        <taxon>Pseudonocardiales</taxon>
        <taxon>Pseudonocardiaceae</taxon>
    </lineage>
</organism>
<dbReference type="Pfam" id="PF01425">
    <property type="entry name" value="Amidase"/>
    <property type="match status" value="1"/>
</dbReference>
<dbReference type="InterPro" id="IPR036928">
    <property type="entry name" value="AS_sf"/>
</dbReference>
<dbReference type="InterPro" id="IPR000120">
    <property type="entry name" value="Amidase"/>
</dbReference>
<dbReference type="OrthoDB" id="182039at2"/>
<name>A0A7Z0WHI1_9PSEU</name>
<proteinExistence type="inferred from homology"/>
<comment type="caution">
    <text evidence="3">The sequence shown here is derived from an EMBL/GenBank/DDBJ whole genome shotgun (WGS) entry which is preliminary data.</text>
</comment>
<dbReference type="AlphaFoldDB" id="A0A7Z0WHI1"/>
<dbReference type="Proteomes" id="UP000185696">
    <property type="component" value="Unassembled WGS sequence"/>
</dbReference>
<dbReference type="PANTHER" id="PTHR11895:SF7">
    <property type="entry name" value="GLUTAMYL-TRNA(GLN) AMIDOTRANSFERASE SUBUNIT A, MITOCHONDRIAL"/>
    <property type="match status" value="1"/>
</dbReference>
<keyword evidence="4" id="KW-1185">Reference proteome</keyword>
<sequence>MSDELLDLPLAERVRLIERGELDLADWLAAANDWGFAADARYRACADLRPATGPVRLGVKDTVDVAGFPTRLGLRRYRHHPTRSAAPLRGVGVEVTAKVVTTELNIGVGSGCVNPNFPHIDPAGSSTGSGVSVAANICDVSLGTDVLGSVRWPAAHCGVVGLRTTHDPAALEGVFPLSPQMDAAGWVARTADDLAFAWEYLGLGQVPRPGRRRIAVVEEVFDGGCADEILAVVEAVASALKDAGHEVGRARLGELWDCRAIAWELCSADAWRGHQVWGDWVNDDLLESTWAALRSGAEVSAERHAEISARLVAQRAAVPALFDAHNADFWLLPMDPDVPRPIGSFVRSGTTIPGPGEPDYESRIGYTPVASFAGLPAITVPAATGAEHGAPIAVQLVGRPGTDADLIRLACDLGNQP</sequence>
<dbReference type="PANTHER" id="PTHR11895">
    <property type="entry name" value="TRANSAMIDASE"/>
    <property type="match status" value="1"/>
</dbReference>
<dbReference type="SUPFAM" id="SSF75304">
    <property type="entry name" value="Amidase signature (AS) enzymes"/>
    <property type="match status" value="1"/>
</dbReference>
<dbReference type="GO" id="GO:0003824">
    <property type="term" value="F:catalytic activity"/>
    <property type="evidence" value="ECO:0007669"/>
    <property type="project" value="InterPro"/>
</dbReference>
<protein>
    <recommendedName>
        <fullName evidence="2">Amidase domain-containing protein</fullName>
    </recommendedName>
</protein>